<protein>
    <submittedName>
        <fullName evidence="1">Uncharacterized protein</fullName>
    </submittedName>
</protein>
<dbReference type="Proteomes" id="UP000035763">
    <property type="component" value="Unassembled WGS sequence"/>
</dbReference>
<dbReference type="STRING" id="1193182.BN11_660018"/>
<keyword evidence="2" id="KW-1185">Reference proteome</keyword>
<dbReference type="EMBL" id="CAJA01000492">
    <property type="protein sequence ID" value="CCH75380.1"/>
    <property type="molecule type" value="Genomic_DNA"/>
</dbReference>
<sequence>MVVTRLQEVRMTRKTFLFYPETAATTARSFCLDWNVAARLCSLYEGQTFIGSPEMRDRLLDLAARMTDQSAVIAGFAATEPEARPDMPATVVSRMTERAVVATAMLEQGHAQLSDFLDGTLDPKQVILVDRAPGGVGRVDDLSEIWVQPGYVILLKALTLAASGKDPLASIDEFRFWLNFDFRYRPSREVWLGMLLIGGNGKGKALVENLLKTQRARTRAERIRDLWGASWDVFYTRLVGMTGDVLPEFPRPVVFVSDDEKLIEAVHEVELAGVSESRGGNPLGHDYVPIEGYFDQPVASAVQVAINDLNSRVLEDTRSAQRIVTQLRIKARHERPRLEQLL</sequence>
<name>W6K2P7_9MICO</name>
<reference evidence="1 2" key="1">
    <citation type="journal article" date="2013" name="ISME J.">
        <title>A metabolic model for members of the genus Tetrasphaera involved in enhanced biological phosphorus removal.</title>
        <authorList>
            <person name="Kristiansen R."/>
            <person name="Nguyen H.T.T."/>
            <person name="Saunders A.M."/>
            <person name="Nielsen J.L."/>
            <person name="Wimmer R."/>
            <person name="Le V.Q."/>
            <person name="McIlroy S.J."/>
            <person name="Petrovski S."/>
            <person name="Seviour R.J."/>
            <person name="Calteau A."/>
            <person name="Nielsen K.L."/>
            <person name="Nielsen P.H."/>
        </authorList>
    </citation>
    <scope>NUCLEOTIDE SEQUENCE [LARGE SCALE GENOMIC DNA]</scope>
    <source>
        <strain evidence="1 2">Ben110</strain>
    </source>
</reference>
<proteinExistence type="predicted"/>
<evidence type="ECO:0000313" key="2">
    <source>
        <dbReference type="Proteomes" id="UP000035763"/>
    </source>
</evidence>
<organism evidence="1 2">
    <name type="scientific">Nostocoides australiense Ben110</name>
    <dbReference type="NCBI Taxonomy" id="1193182"/>
    <lineage>
        <taxon>Bacteria</taxon>
        <taxon>Bacillati</taxon>
        <taxon>Actinomycetota</taxon>
        <taxon>Actinomycetes</taxon>
        <taxon>Micrococcales</taxon>
        <taxon>Intrasporangiaceae</taxon>
        <taxon>Nostocoides</taxon>
    </lineage>
</organism>
<evidence type="ECO:0000313" key="1">
    <source>
        <dbReference type="EMBL" id="CCH75380.1"/>
    </source>
</evidence>
<comment type="caution">
    <text evidence="1">The sequence shown here is derived from an EMBL/GenBank/DDBJ whole genome shotgun (WGS) entry which is preliminary data.</text>
</comment>
<dbReference type="AlphaFoldDB" id="W6K2P7"/>
<accession>W6K2P7</accession>
<gene>
    <name evidence="1" type="ORF">BN11_660018</name>
</gene>